<evidence type="ECO:0000313" key="2">
    <source>
        <dbReference type="EMBL" id="NYJ04558.1"/>
    </source>
</evidence>
<dbReference type="Proteomes" id="UP000541969">
    <property type="component" value="Unassembled WGS sequence"/>
</dbReference>
<evidence type="ECO:0000256" key="1">
    <source>
        <dbReference type="SAM" id="Phobius"/>
    </source>
</evidence>
<feature type="transmembrane region" description="Helical" evidence="1">
    <location>
        <begin position="24"/>
        <end position="41"/>
    </location>
</feature>
<protein>
    <submittedName>
        <fullName evidence="2">Uncharacterized protein</fullName>
    </submittedName>
</protein>
<organism evidence="2 3">
    <name type="scientific">Petropleomorpha daqingensis</name>
    <dbReference type="NCBI Taxonomy" id="2026353"/>
    <lineage>
        <taxon>Bacteria</taxon>
        <taxon>Bacillati</taxon>
        <taxon>Actinomycetota</taxon>
        <taxon>Actinomycetes</taxon>
        <taxon>Geodermatophilales</taxon>
        <taxon>Geodermatophilaceae</taxon>
        <taxon>Petropleomorpha</taxon>
    </lineage>
</organism>
<feature type="transmembrane region" description="Helical" evidence="1">
    <location>
        <begin position="74"/>
        <end position="92"/>
    </location>
</feature>
<dbReference type="AlphaFoldDB" id="A0A853CDX1"/>
<keyword evidence="1" id="KW-1133">Transmembrane helix</keyword>
<name>A0A853CDX1_9ACTN</name>
<keyword evidence="1" id="KW-0812">Transmembrane</keyword>
<keyword evidence="3" id="KW-1185">Reference proteome</keyword>
<keyword evidence="1" id="KW-0472">Membrane</keyword>
<dbReference type="RefSeq" id="WP_179715264.1">
    <property type="nucleotide sequence ID" value="NZ_JACBZT010000001.1"/>
</dbReference>
<gene>
    <name evidence="2" type="ORF">GGQ55_000836</name>
</gene>
<accession>A0A853CDX1</accession>
<proteinExistence type="predicted"/>
<comment type="caution">
    <text evidence="2">The sequence shown here is derived from an EMBL/GenBank/DDBJ whole genome shotgun (WGS) entry which is preliminary data.</text>
</comment>
<dbReference type="EMBL" id="JACBZT010000001">
    <property type="protein sequence ID" value="NYJ04558.1"/>
    <property type="molecule type" value="Genomic_DNA"/>
</dbReference>
<evidence type="ECO:0000313" key="3">
    <source>
        <dbReference type="Proteomes" id="UP000541969"/>
    </source>
</evidence>
<reference evidence="2 3" key="1">
    <citation type="submission" date="2020-07" db="EMBL/GenBank/DDBJ databases">
        <title>Sequencing the genomes of 1000 actinobacteria strains.</title>
        <authorList>
            <person name="Klenk H.-P."/>
        </authorList>
    </citation>
    <scope>NUCLEOTIDE SEQUENCE [LARGE SCALE GENOMIC DNA]</scope>
    <source>
        <strain evidence="2 3">DSM 104001</strain>
    </source>
</reference>
<sequence>MRSPAQNPNHDGTVSDAADRPSGVRALLLLSGAFLAVQALLTDYGDGNPAAAVLWFAVGCVLLWVVFRRRSRAARGVVIVTALVGAVVYGLASLDDPHAVVLALAFLGQAVPLMTGPVRWHVQTRA</sequence>
<feature type="transmembrane region" description="Helical" evidence="1">
    <location>
        <begin position="98"/>
        <end position="118"/>
    </location>
</feature>
<feature type="transmembrane region" description="Helical" evidence="1">
    <location>
        <begin position="47"/>
        <end position="67"/>
    </location>
</feature>